<sequence>MSTVDSGYAILYANCSQADDDKLLSLRCTLSANFISYNQVSQDRTAILYQLSRQNISFNGIYTKDKPELIWPSMIIWGLPIIINLILAIIIVIHAAPSKKEMDDMDEKISEDLNKLIKQIFKKVQEKISEIIEKTSNDISGKINEINGDVKEISNKIRKKITDKINYEKISEIIYKVYNELSQKSNNKAESSNQEISIDIEVLAEIKLSPEMQKEIFARIRDKIIAVLLDELFDIVQEEFFKLLDEKILAAMEEEMKEILKEKTFAKENDNEEVWSTMRSEFRDLLENISKETKKQILNKISEKNFKKDKKNSDVLQKIPNEVDAEKFFEEMQNTIDELTDEI</sequence>
<name>A0A9N8VBA8_9GLOM</name>
<feature type="transmembrane region" description="Helical" evidence="1">
    <location>
        <begin position="74"/>
        <end position="96"/>
    </location>
</feature>
<evidence type="ECO:0000313" key="3">
    <source>
        <dbReference type="Proteomes" id="UP000789405"/>
    </source>
</evidence>
<keyword evidence="3" id="KW-1185">Reference proteome</keyword>
<dbReference type="Proteomes" id="UP000789405">
    <property type="component" value="Unassembled WGS sequence"/>
</dbReference>
<evidence type="ECO:0000256" key="1">
    <source>
        <dbReference type="SAM" id="Phobius"/>
    </source>
</evidence>
<dbReference type="AlphaFoldDB" id="A0A9N8VBA8"/>
<keyword evidence="1" id="KW-0812">Transmembrane</keyword>
<proteinExistence type="predicted"/>
<comment type="caution">
    <text evidence="2">The sequence shown here is derived from an EMBL/GenBank/DDBJ whole genome shotgun (WGS) entry which is preliminary data.</text>
</comment>
<keyword evidence="1" id="KW-0472">Membrane</keyword>
<evidence type="ECO:0000313" key="2">
    <source>
        <dbReference type="EMBL" id="CAG8450433.1"/>
    </source>
</evidence>
<dbReference type="EMBL" id="CAJVPY010000109">
    <property type="protein sequence ID" value="CAG8450433.1"/>
    <property type="molecule type" value="Genomic_DNA"/>
</dbReference>
<keyword evidence="1" id="KW-1133">Transmembrane helix</keyword>
<dbReference type="OrthoDB" id="2494347at2759"/>
<accession>A0A9N8VBA8</accession>
<organism evidence="2 3">
    <name type="scientific">Dentiscutata erythropus</name>
    <dbReference type="NCBI Taxonomy" id="1348616"/>
    <lineage>
        <taxon>Eukaryota</taxon>
        <taxon>Fungi</taxon>
        <taxon>Fungi incertae sedis</taxon>
        <taxon>Mucoromycota</taxon>
        <taxon>Glomeromycotina</taxon>
        <taxon>Glomeromycetes</taxon>
        <taxon>Diversisporales</taxon>
        <taxon>Gigasporaceae</taxon>
        <taxon>Dentiscutata</taxon>
    </lineage>
</organism>
<gene>
    <name evidence="2" type="ORF">DERYTH_LOCUS483</name>
</gene>
<protein>
    <submittedName>
        <fullName evidence="2">28457_t:CDS:1</fullName>
    </submittedName>
</protein>
<reference evidence="2" key="1">
    <citation type="submission" date="2021-06" db="EMBL/GenBank/DDBJ databases">
        <authorList>
            <person name="Kallberg Y."/>
            <person name="Tangrot J."/>
            <person name="Rosling A."/>
        </authorList>
    </citation>
    <scope>NUCLEOTIDE SEQUENCE</scope>
    <source>
        <strain evidence="2">MA453B</strain>
    </source>
</reference>